<dbReference type="Pfam" id="PF19291">
    <property type="entry name" value="TREH_N"/>
    <property type="match status" value="1"/>
</dbReference>
<evidence type="ECO:0000313" key="3">
    <source>
        <dbReference type="EMBL" id="PFG18580.1"/>
    </source>
</evidence>
<dbReference type="AlphaFoldDB" id="A0A2A9CY88"/>
<dbReference type="GO" id="GO:0004553">
    <property type="term" value="F:hydrolase activity, hydrolyzing O-glycosyl compounds"/>
    <property type="evidence" value="ECO:0007669"/>
    <property type="project" value="TreeGrafter"/>
</dbReference>
<dbReference type="OrthoDB" id="3902805at2"/>
<gene>
    <name evidence="3" type="ORF">ATL40_0120</name>
</gene>
<accession>A0A2A9CY88</accession>
<dbReference type="PANTHER" id="PTHR31616">
    <property type="entry name" value="TREHALASE"/>
    <property type="match status" value="1"/>
</dbReference>
<dbReference type="PANTHER" id="PTHR31616:SF0">
    <property type="entry name" value="GLUCAN 1,4-ALPHA-GLUCOSIDASE"/>
    <property type="match status" value="1"/>
</dbReference>
<sequence length="610" mass="67438">MTSQIGDYALLADLRTGPLVSTDGSIDWLCLPRFDSPAVFSAILGTPEDGRWRMTPAQGTLEHRAYEQDTFVLRSTWSTPTGRVVITEFMPIDGQRADIVRIAECVEGTVTIEHDLALRPEYAGSRPWVRRIEPPPNGEQGDGEQGEGYLLAIAGPDAYVLRGPALEPEGHRHSGAHPLAAGERAVWSLTWSHSYKPVPAPIHVEQALAHTRAYWESWSARVEVRGRWADAVGRSLLVLRALTHAETGGIVAAPTTSLPEDPGGERNWDYRYCWLRDSALTLEALLAHGRTEVAHHWRDWLLRAVAGDPEDLQIMYGIAGERQLPERELPHLSGHLDSRPVRIGNGAVTQFQADVVGEVMIALELLREAGVAEDDFSWPLQRNMVDFLVSAKDVKDQGLWEMRGEPHFFTHSRVMMWAALDRAIHACTTYDLPGPVAHWTELREELRTEILRRGVNPQTGGFTQTYDTTEVDASLLQIPQTGFVAYDDPLMLATVAQIEQDLMSDGLLLRYRTSAGKDGLAGDEHPFLACSFWLVEQYAHSGRLPEAVALMDRLVGLRTDLGLLAEEYDVAGQRQMGNFPQAFSHLALVRAADAVATAEANAHDGAADPT</sequence>
<dbReference type="GO" id="GO:0005975">
    <property type="term" value="P:carbohydrate metabolic process"/>
    <property type="evidence" value="ECO:0007669"/>
    <property type="project" value="InterPro"/>
</dbReference>
<evidence type="ECO:0000259" key="1">
    <source>
        <dbReference type="Pfam" id="PF00723"/>
    </source>
</evidence>
<dbReference type="InterPro" id="IPR012341">
    <property type="entry name" value="6hp_glycosidase-like_sf"/>
</dbReference>
<name>A0A2A9CY88_9MICO</name>
<feature type="domain" description="Trehalase-like N-terminal" evidence="2">
    <location>
        <begin position="4"/>
        <end position="125"/>
    </location>
</feature>
<evidence type="ECO:0000313" key="4">
    <source>
        <dbReference type="Proteomes" id="UP000224915"/>
    </source>
</evidence>
<dbReference type="Gene3D" id="1.50.10.10">
    <property type="match status" value="1"/>
</dbReference>
<keyword evidence="4" id="KW-1185">Reference proteome</keyword>
<dbReference type="Proteomes" id="UP000224915">
    <property type="component" value="Unassembled WGS sequence"/>
</dbReference>
<protein>
    <submittedName>
        <fullName evidence="3">GH15 family glucan-1,4-alpha-glucosidase</fullName>
    </submittedName>
</protein>
<organism evidence="3 4">
    <name type="scientific">Serinibacter salmoneus</name>
    <dbReference type="NCBI Taxonomy" id="556530"/>
    <lineage>
        <taxon>Bacteria</taxon>
        <taxon>Bacillati</taxon>
        <taxon>Actinomycetota</taxon>
        <taxon>Actinomycetes</taxon>
        <taxon>Micrococcales</taxon>
        <taxon>Beutenbergiaceae</taxon>
        <taxon>Serinibacter</taxon>
    </lineage>
</organism>
<dbReference type="RefSeq" id="WP_098467837.1">
    <property type="nucleotide sequence ID" value="NZ_PDJD01000001.1"/>
</dbReference>
<dbReference type="InterPro" id="IPR011613">
    <property type="entry name" value="GH15-like"/>
</dbReference>
<dbReference type="EMBL" id="PDJD01000001">
    <property type="protein sequence ID" value="PFG18580.1"/>
    <property type="molecule type" value="Genomic_DNA"/>
</dbReference>
<evidence type="ECO:0000259" key="2">
    <source>
        <dbReference type="Pfam" id="PF19291"/>
    </source>
</evidence>
<dbReference type="InterPro" id="IPR045582">
    <property type="entry name" value="Trehalase-like_N"/>
</dbReference>
<dbReference type="Pfam" id="PF00723">
    <property type="entry name" value="Glyco_hydro_15"/>
    <property type="match status" value="1"/>
</dbReference>
<feature type="domain" description="GH15-like" evidence="1">
    <location>
        <begin position="230"/>
        <end position="592"/>
    </location>
</feature>
<dbReference type="SUPFAM" id="SSF48208">
    <property type="entry name" value="Six-hairpin glycosidases"/>
    <property type="match status" value="1"/>
</dbReference>
<dbReference type="InterPro" id="IPR008928">
    <property type="entry name" value="6-hairpin_glycosidase_sf"/>
</dbReference>
<proteinExistence type="predicted"/>
<reference evidence="3 4" key="1">
    <citation type="submission" date="2017-10" db="EMBL/GenBank/DDBJ databases">
        <title>Sequencing the genomes of 1000 actinobacteria strains.</title>
        <authorList>
            <person name="Klenk H.-P."/>
        </authorList>
    </citation>
    <scope>NUCLEOTIDE SEQUENCE [LARGE SCALE GENOMIC DNA]</scope>
    <source>
        <strain evidence="3 4">DSM 21801</strain>
    </source>
</reference>
<comment type="caution">
    <text evidence="3">The sequence shown here is derived from an EMBL/GenBank/DDBJ whole genome shotgun (WGS) entry which is preliminary data.</text>
</comment>